<comment type="caution">
    <text evidence="10">The sequence shown here is derived from an EMBL/GenBank/DDBJ whole genome shotgun (WGS) entry which is preliminary data.</text>
</comment>
<organism evidence="10 11">
    <name type="scientific">Microvirga brassicacearum</name>
    <dbReference type="NCBI Taxonomy" id="2580413"/>
    <lineage>
        <taxon>Bacteria</taxon>
        <taxon>Pseudomonadati</taxon>
        <taxon>Pseudomonadota</taxon>
        <taxon>Alphaproteobacteria</taxon>
        <taxon>Hyphomicrobiales</taxon>
        <taxon>Methylobacteriaceae</taxon>
        <taxon>Microvirga</taxon>
    </lineage>
</organism>
<comment type="subcellular location">
    <subcellularLocation>
        <location evidence="1">Membrane</location>
        <topology evidence="1">Multi-pass membrane protein</topology>
    </subcellularLocation>
</comment>
<keyword evidence="6 8" id="KW-0472">Membrane</keyword>
<protein>
    <submittedName>
        <fullName evidence="10">Exopolysaccharide biosynthesis polyprenyl glycosylphosphotransferase</fullName>
    </submittedName>
</protein>
<reference evidence="10 11" key="1">
    <citation type="journal article" date="2019" name="Microorganisms">
        <title>Genome Insights into the Novel Species Microvirga brassicacearum, a Rapeseed Endophyte with Biotechnological Potential.</title>
        <authorList>
            <person name="Jimenez-Gomez A."/>
            <person name="Saati-Santamaria Z."/>
            <person name="Igual J.M."/>
            <person name="Rivas R."/>
            <person name="Mateos P.F."/>
            <person name="Garcia-Fraile P."/>
        </authorList>
    </citation>
    <scope>NUCLEOTIDE SEQUENCE [LARGE SCALE GENOMIC DNA]</scope>
    <source>
        <strain evidence="10 11">CDVBN77</strain>
    </source>
</reference>
<dbReference type="GO" id="GO:0016020">
    <property type="term" value="C:membrane"/>
    <property type="evidence" value="ECO:0007669"/>
    <property type="project" value="UniProtKB-SubCell"/>
</dbReference>
<sequence>MTRTSSVRSDWLRVEPRVQLKRVSSYVASPTKRGFDFVLALLIVMILCPVMIVIAAVIKFTSPGPILFRQIRYGARQKAFPVYKFRSMECRSAHDPEVRQATPRDPRVTPFGRFLRRTSLDELPQLINVLRGEMSLIGPRPHAVAHDEFFMNRVPRYARRFSVRPGITGLAQVSGARGETRTDADMKRRVDLDIYYIENASILLDLKILVATAHEVLFSVDAY</sequence>
<dbReference type="EMBL" id="VCMV01000041">
    <property type="protein sequence ID" value="KAB0265181.1"/>
    <property type="molecule type" value="Genomic_DNA"/>
</dbReference>
<dbReference type="OrthoDB" id="9808602at2"/>
<gene>
    <name evidence="10" type="ORF">FEZ63_19730</name>
</gene>
<dbReference type="PANTHER" id="PTHR30576:SF0">
    <property type="entry name" value="UNDECAPRENYL-PHOSPHATE N-ACETYLGALACTOSAMINYL 1-PHOSPHATE TRANSFERASE-RELATED"/>
    <property type="match status" value="1"/>
</dbReference>
<evidence type="ECO:0000259" key="9">
    <source>
        <dbReference type="Pfam" id="PF02397"/>
    </source>
</evidence>
<comment type="similarity">
    <text evidence="2">Belongs to the bacterial sugar transferase family.</text>
</comment>
<evidence type="ECO:0000256" key="5">
    <source>
        <dbReference type="ARBA" id="ARBA00022989"/>
    </source>
</evidence>
<dbReference type="PANTHER" id="PTHR30576">
    <property type="entry name" value="COLANIC BIOSYNTHESIS UDP-GLUCOSE LIPID CARRIER TRANSFERASE"/>
    <property type="match status" value="1"/>
</dbReference>
<evidence type="ECO:0000256" key="2">
    <source>
        <dbReference type="ARBA" id="ARBA00006464"/>
    </source>
</evidence>
<proteinExistence type="inferred from homology"/>
<keyword evidence="3 10" id="KW-0808">Transferase</keyword>
<evidence type="ECO:0000256" key="4">
    <source>
        <dbReference type="ARBA" id="ARBA00022692"/>
    </source>
</evidence>
<evidence type="ECO:0000256" key="1">
    <source>
        <dbReference type="ARBA" id="ARBA00004141"/>
    </source>
</evidence>
<accession>A0A5N3P6A3</accession>
<dbReference type="InterPro" id="IPR017475">
    <property type="entry name" value="EPS_sugar_tfrase"/>
</dbReference>
<dbReference type="NCBIfam" id="TIGR03025">
    <property type="entry name" value="EPS_sugtrans"/>
    <property type="match status" value="1"/>
</dbReference>
<dbReference type="GO" id="GO:0016780">
    <property type="term" value="F:phosphotransferase activity, for other substituted phosphate groups"/>
    <property type="evidence" value="ECO:0007669"/>
    <property type="project" value="TreeGrafter"/>
</dbReference>
<feature type="transmembrane region" description="Helical" evidence="8">
    <location>
        <begin position="37"/>
        <end position="60"/>
    </location>
</feature>
<evidence type="ECO:0000313" key="10">
    <source>
        <dbReference type="EMBL" id="KAB0265181.1"/>
    </source>
</evidence>
<evidence type="ECO:0000256" key="3">
    <source>
        <dbReference type="ARBA" id="ARBA00022679"/>
    </source>
</evidence>
<dbReference type="GO" id="GO:0000271">
    <property type="term" value="P:polysaccharide biosynthetic process"/>
    <property type="evidence" value="ECO:0007669"/>
    <property type="project" value="UniProtKB-KW"/>
</dbReference>
<evidence type="ECO:0000313" key="11">
    <source>
        <dbReference type="Proteomes" id="UP000325684"/>
    </source>
</evidence>
<feature type="domain" description="Bacterial sugar transferase" evidence="9">
    <location>
        <begin position="32"/>
        <end position="217"/>
    </location>
</feature>
<evidence type="ECO:0000256" key="6">
    <source>
        <dbReference type="ARBA" id="ARBA00023136"/>
    </source>
</evidence>
<dbReference type="InterPro" id="IPR003362">
    <property type="entry name" value="Bact_transf"/>
</dbReference>
<keyword evidence="4 8" id="KW-0812">Transmembrane</keyword>
<keyword evidence="7" id="KW-0270">Exopolysaccharide synthesis</keyword>
<keyword evidence="5 8" id="KW-1133">Transmembrane helix</keyword>
<evidence type="ECO:0000256" key="8">
    <source>
        <dbReference type="SAM" id="Phobius"/>
    </source>
</evidence>
<dbReference type="RefSeq" id="WP_150947698.1">
    <property type="nucleotide sequence ID" value="NZ_VCMV01000041.1"/>
</dbReference>
<dbReference type="Pfam" id="PF02397">
    <property type="entry name" value="Bac_transf"/>
    <property type="match status" value="1"/>
</dbReference>
<dbReference type="AlphaFoldDB" id="A0A5N3P6A3"/>
<keyword evidence="11" id="KW-1185">Reference proteome</keyword>
<evidence type="ECO:0000256" key="7">
    <source>
        <dbReference type="ARBA" id="ARBA00023169"/>
    </source>
</evidence>
<name>A0A5N3P6A3_9HYPH</name>
<dbReference type="Proteomes" id="UP000325684">
    <property type="component" value="Unassembled WGS sequence"/>
</dbReference>